<feature type="compositionally biased region" description="Basic and acidic residues" evidence="5">
    <location>
        <begin position="10"/>
        <end position="25"/>
    </location>
</feature>
<reference evidence="7" key="1">
    <citation type="submission" date="2019-12" db="EMBL/GenBank/DDBJ databases">
        <authorList>
            <person name="Cremers G."/>
        </authorList>
    </citation>
    <scope>NUCLEOTIDE SEQUENCE</scope>
    <source>
        <strain evidence="7">Vvax</strain>
    </source>
</reference>
<dbReference type="GO" id="GO:0003677">
    <property type="term" value="F:DNA binding"/>
    <property type="evidence" value="ECO:0007669"/>
    <property type="project" value="UniProtKB-KW"/>
</dbReference>
<dbReference type="AlphaFoldDB" id="A0A679JPR7"/>
<dbReference type="Pfam" id="PF03466">
    <property type="entry name" value="LysR_substrate"/>
    <property type="match status" value="1"/>
</dbReference>
<evidence type="ECO:0000259" key="6">
    <source>
        <dbReference type="PROSITE" id="PS50931"/>
    </source>
</evidence>
<dbReference type="PROSITE" id="PS50931">
    <property type="entry name" value="HTH_LYSR"/>
    <property type="match status" value="1"/>
</dbReference>
<evidence type="ECO:0000256" key="5">
    <source>
        <dbReference type="SAM" id="MobiDB-lite"/>
    </source>
</evidence>
<dbReference type="Pfam" id="PF00126">
    <property type="entry name" value="HTH_1"/>
    <property type="match status" value="1"/>
</dbReference>
<accession>A0A679JPR7</accession>
<keyword evidence="3" id="KW-0238">DNA-binding</keyword>
<dbReference type="InterPro" id="IPR005119">
    <property type="entry name" value="LysR_subst-bd"/>
</dbReference>
<dbReference type="InterPro" id="IPR000847">
    <property type="entry name" value="LysR_HTH_N"/>
</dbReference>
<dbReference type="PANTHER" id="PTHR30419">
    <property type="entry name" value="HTH-TYPE TRANSCRIPTIONAL REGULATOR YBHD"/>
    <property type="match status" value="1"/>
</dbReference>
<dbReference type="EMBL" id="LR743508">
    <property type="protein sequence ID" value="CAA2109307.1"/>
    <property type="molecule type" value="Genomic_DNA"/>
</dbReference>
<feature type="domain" description="HTH lysR-type" evidence="6">
    <location>
        <begin position="29"/>
        <end position="86"/>
    </location>
</feature>
<proteinExistence type="inferred from homology"/>
<comment type="similarity">
    <text evidence="1">Belongs to the LysR transcriptional regulatory family.</text>
</comment>
<sequence length="321" mass="35869">MCRKGFGAGESRRWPDNGGPAERKDLMRPDLDSLALFLRAIEHGSLSKAAAESHMVLSAASRRLAILEGHLGVSLLNRTSKGVTPTGAGESLAVHARQILRDVDRMRADLSDYAQGATGRVRLHANASAMGQFLPDDVASFRQRYPEIRVSVEEHRSVYIVQAIRDRQADVGVITSEAADPALHFIPYRTDRLVAIVRQKHPWRGREVSFEELLDFDFVGLEDDSAISRTMEDAAMSARKVLRLRVRVKSFEAVCRMIEAGMGVGILPEGAAVAYRKEMKLRFINLTDAWASRRMYLCTRQEALSFPQRRLVDHLLARGMS</sequence>
<dbReference type="InterPro" id="IPR036388">
    <property type="entry name" value="WH-like_DNA-bd_sf"/>
</dbReference>
<feature type="region of interest" description="Disordered" evidence="5">
    <location>
        <begin position="1"/>
        <end position="25"/>
    </location>
</feature>
<evidence type="ECO:0000256" key="3">
    <source>
        <dbReference type="ARBA" id="ARBA00023125"/>
    </source>
</evidence>
<name>A0A679JPR7_VARPD</name>
<dbReference type="GO" id="GO:0003700">
    <property type="term" value="F:DNA-binding transcription factor activity"/>
    <property type="evidence" value="ECO:0007669"/>
    <property type="project" value="InterPro"/>
</dbReference>
<evidence type="ECO:0000256" key="2">
    <source>
        <dbReference type="ARBA" id="ARBA00023015"/>
    </source>
</evidence>
<dbReference type="CDD" id="cd08421">
    <property type="entry name" value="PBP2_LTTR_like_1"/>
    <property type="match status" value="1"/>
</dbReference>
<dbReference type="Gene3D" id="3.40.190.290">
    <property type="match status" value="1"/>
</dbReference>
<keyword evidence="2" id="KW-0805">Transcription regulation</keyword>
<protein>
    <submittedName>
        <fullName evidence="7">HTH-type transcriptional regulator GltC</fullName>
    </submittedName>
</protein>
<dbReference type="InterPro" id="IPR036390">
    <property type="entry name" value="WH_DNA-bd_sf"/>
</dbReference>
<organism evidence="7">
    <name type="scientific">Variovorax paradoxus</name>
    <dbReference type="NCBI Taxonomy" id="34073"/>
    <lineage>
        <taxon>Bacteria</taxon>
        <taxon>Pseudomonadati</taxon>
        <taxon>Pseudomonadota</taxon>
        <taxon>Betaproteobacteria</taxon>
        <taxon>Burkholderiales</taxon>
        <taxon>Comamonadaceae</taxon>
        <taxon>Variovorax</taxon>
    </lineage>
</organism>
<dbReference type="PANTHER" id="PTHR30419:SF2">
    <property type="entry name" value="LYSR FAMILY TRANSCRIPTIONAL REGULATOR"/>
    <property type="match status" value="1"/>
</dbReference>
<dbReference type="Gene3D" id="1.10.10.10">
    <property type="entry name" value="Winged helix-like DNA-binding domain superfamily/Winged helix DNA-binding domain"/>
    <property type="match status" value="1"/>
</dbReference>
<dbReference type="SUPFAM" id="SSF46785">
    <property type="entry name" value="Winged helix' DNA-binding domain"/>
    <property type="match status" value="1"/>
</dbReference>
<dbReference type="InterPro" id="IPR050950">
    <property type="entry name" value="HTH-type_LysR_regulators"/>
</dbReference>
<evidence type="ECO:0000256" key="4">
    <source>
        <dbReference type="ARBA" id="ARBA00023163"/>
    </source>
</evidence>
<evidence type="ECO:0000256" key="1">
    <source>
        <dbReference type="ARBA" id="ARBA00009437"/>
    </source>
</evidence>
<dbReference type="GO" id="GO:0005829">
    <property type="term" value="C:cytosol"/>
    <property type="evidence" value="ECO:0007669"/>
    <property type="project" value="TreeGrafter"/>
</dbReference>
<keyword evidence="4" id="KW-0804">Transcription</keyword>
<dbReference type="FunFam" id="1.10.10.10:FF:000001">
    <property type="entry name" value="LysR family transcriptional regulator"/>
    <property type="match status" value="1"/>
</dbReference>
<gene>
    <name evidence="7" type="primary">gltC_8</name>
    <name evidence="7" type="ORF">VVAX_05578</name>
</gene>
<evidence type="ECO:0000313" key="7">
    <source>
        <dbReference type="EMBL" id="CAA2109307.1"/>
    </source>
</evidence>
<dbReference type="SUPFAM" id="SSF53850">
    <property type="entry name" value="Periplasmic binding protein-like II"/>
    <property type="match status" value="1"/>
</dbReference>